<dbReference type="Pfam" id="PF09339">
    <property type="entry name" value="HTH_IclR"/>
    <property type="match status" value="1"/>
</dbReference>
<dbReference type="Proteomes" id="UP001139354">
    <property type="component" value="Unassembled WGS sequence"/>
</dbReference>
<dbReference type="GO" id="GO:0045892">
    <property type="term" value="P:negative regulation of DNA-templated transcription"/>
    <property type="evidence" value="ECO:0007669"/>
    <property type="project" value="TreeGrafter"/>
</dbReference>
<evidence type="ECO:0000313" key="5">
    <source>
        <dbReference type="Proteomes" id="UP001139354"/>
    </source>
</evidence>
<organism evidence="4 5">
    <name type="scientific">Microbacterium allomyrinae</name>
    <dbReference type="NCBI Taxonomy" id="2830666"/>
    <lineage>
        <taxon>Bacteria</taxon>
        <taxon>Bacillati</taxon>
        <taxon>Actinomycetota</taxon>
        <taxon>Actinomycetes</taxon>
        <taxon>Micrococcales</taxon>
        <taxon>Microbacteriaceae</taxon>
        <taxon>Microbacterium</taxon>
    </lineage>
</organism>
<dbReference type="Gene3D" id="1.10.10.10">
    <property type="entry name" value="Winged helix-like DNA-binding domain superfamily/Winged helix DNA-binding domain"/>
    <property type="match status" value="1"/>
</dbReference>
<dbReference type="InterPro" id="IPR005471">
    <property type="entry name" value="Tscrpt_reg_IclR_N"/>
</dbReference>
<keyword evidence="2" id="KW-0804">Transcription</keyword>
<keyword evidence="1" id="KW-0805">Transcription regulation</keyword>
<dbReference type="SMART" id="SM00346">
    <property type="entry name" value="HTH_ICLR"/>
    <property type="match status" value="1"/>
</dbReference>
<evidence type="ECO:0000313" key="4">
    <source>
        <dbReference type="EMBL" id="MCC2031170.1"/>
    </source>
</evidence>
<dbReference type="PANTHER" id="PTHR30136:SF35">
    <property type="entry name" value="HTH-TYPE TRANSCRIPTIONAL REGULATOR RV1719"/>
    <property type="match status" value="1"/>
</dbReference>
<dbReference type="EMBL" id="JAGTTN010000001">
    <property type="protein sequence ID" value="MCC2031170.1"/>
    <property type="molecule type" value="Genomic_DNA"/>
</dbReference>
<proteinExistence type="predicted"/>
<dbReference type="InterPro" id="IPR029016">
    <property type="entry name" value="GAF-like_dom_sf"/>
</dbReference>
<protein>
    <submittedName>
        <fullName evidence="4">Helix-turn-helix domain-containing protein</fullName>
    </submittedName>
</protein>
<dbReference type="PROSITE" id="PS51077">
    <property type="entry name" value="HTH_ICLR"/>
    <property type="match status" value="1"/>
</dbReference>
<evidence type="ECO:0000256" key="1">
    <source>
        <dbReference type="ARBA" id="ARBA00023015"/>
    </source>
</evidence>
<evidence type="ECO:0000259" key="3">
    <source>
        <dbReference type="PROSITE" id="PS51077"/>
    </source>
</evidence>
<dbReference type="SUPFAM" id="SSF55781">
    <property type="entry name" value="GAF domain-like"/>
    <property type="match status" value="1"/>
</dbReference>
<sequence length="243" mass="25838">MTAADLAHEARPPEKGLGLALEVLEQVARHPQGATAAEIARAVGAPRATVYRVVNSLVRDEYLVRRPDLTGFLLGARVLELAAVVDAHRRPDYSGVLDALRAETGEAVHLFAFRDGGVAILDEDPRSPISDRAALLGDPTRSAVGHLWLVGRPDDDTRGTRWRVRAQPADVEAIAEAYAIRGYTEQAALLAPDRGCLAVPISNDHHEPIGAVSLATPVSRLSVAARHVARLRGAAASLSSTAL</sequence>
<dbReference type="InterPro" id="IPR036390">
    <property type="entry name" value="WH_DNA-bd_sf"/>
</dbReference>
<feature type="domain" description="HTH iclR-type" evidence="3">
    <location>
        <begin position="14"/>
        <end position="76"/>
    </location>
</feature>
<name>A0A9X1S2J2_9MICO</name>
<dbReference type="InterPro" id="IPR050707">
    <property type="entry name" value="HTH_MetabolicPath_Reg"/>
</dbReference>
<evidence type="ECO:0000256" key="2">
    <source>
        <dbReference type="ARBA" id="ARBA00023163"/>
    </source>
</evidence>
<dbReference type="RefSeq" id="WP_229383041.1">
    <property type="nucleotide sequence ID" value="NZ_JAGTTN010000001.1"/>
</dbReference>
<dbReference type="InterPro" id="IPR036388">
    <property type="entry name" value="WH-like_DNA-bd_sf"/>
</dbReference>
<dbReference type="Gene3D" id="3.30.450.40">
    <property type="match status" value="1"/>
</dbReference>
<dbReference type="GO" id="GO:0003677">
    <property type="term" value="F:DNA binding"/>
    <property type="evidence" value="ECO:0007669"/>
    <property type="project" value="InterPro"/>
</dbReference>
<comment type="caution">
    <text evidence="4">The sequence shown here is derived from an EMBL/GenBank/DDBJ whole genome shotgun (WGS) entry which is preliminary data.</text>
</comment>
<reference evidence="4" key="1">
    <citation type="submission" date="2021-04" db="EMBL/GenBank/DDBJ databases">
        <title>Microbacterium tenobrionis sp. nov. and Microbacterium allomyrinae sp. nov., isolated from larvae of Tenobrio molitor and Allomyrina dichotoma, respectively.</title>
        <authorList>
            <person name="Lee S.D."/>
        </authorList>
    </citation>
    <scope>NUCLEOTIDE SEQUENCE</scope>
    <source>
        <strain evidence="4">BWT-G7</strain>
    </source>
</reference>
<keyword evidence="5" id="KW-1185">Reference proteome</keyword>
<gene>
    <name evidence="4" type="ORF">KEC57_03125</name>
</gene>
<accession>A0A9X1S2J2</accession>
<dbReference type="AlphaFoldDB" id="A0A9X1S2J2"/>
<dbReference type="PANTHER" id="PTHR30136">
    <property type="entry name" value="HELIX-TURN-HELIX TRANSCRIPTIONAL REGULATOR, ICLR FAMILY"/>
    <property type="match status" value="1"/>
</dbReference>
<dbReference type="SUPFAM" id="SSF46785">
    <property type="entry name" value="Winged helix' DNA-binding domain"/>
    <property type="match status" value="1"/>
</dbReference>
<dbReference type="GO" id="GO:0003700">
    <property type="term" value="F:DNA-binding transcription factor activity"/>
    <property type="evidence" value="ECO:0007669"/>
    <property type="project" value="TreeGrafter"/>
</dbReference>